<organism evidence="1 2">
    <name type="scientific">Candidatus Berkiella aquae</name>
    <dbReference type="NCBI Taxonomy" id="295108"/>
    <lineage>
        <taxon>Bacteria</taxon>
        <taxon>Pseudomonadati</taxon>
        <taxon>Pseudomonadota</taxon>
        <taxon>Gammaproteobacteria</taxon>
        <taxon>Candidatus Berkiellales</taxon>
        <taxon>Candidatus Berkiellaceae</taxon>
        <taxon>Candidatus Berkiella</taxon>
    </lineage>
</organism>
<reference evidence="1" key="1">
    <citation type="journal article" date="2016" name="Genome Announc.">
        <title>Draft Genome Sequences of Two Novel Amoeba-Resistant Intranuclear Bacteria, 'Candidatus Berkiella cookevillensis' and 'Candidatus Berkiella aquae'.</title>
        <authorList>
            <person name="Mehari Y.T."/>
            <person name="Arivett B.A."/>
            <person name="Farone A.L."/>
            <person name="Gunderson J.H."/>
            <person name="Farone M.B."/>
        </authorList>
    </citation>
    <scope>NUCLEOTIDE SEQUENCE</scope>
    <source>
        <strain evidence="1">HT99</strain>
    </source>
</reference>
<name>A0AAE3HWS7_9GAMM</name>
<dbReference type="AlphaFoldDB" id="A0AAE3HWS7"/>
<sequence>MQIPLKFTGNLYHLRQREATGKLKRPAVTFATEKVDYQALDKDEKLQNYAFSDPVAAELSQYQKMLVLKRTTR</sequence>
<comment type="caution">
    <text evidence="1">The sequence shown here is derived from an EMBL/GenBank/DDBJ whole genome shotgun (WGS) entry which is preliminary data.</text>
</comment>
<accession>A0AAE3HWS7</accession>
<keyword evidence="2" id="KW-1185">Reference proteome</keyword>
<dbReference type="EMBL" id="LKAJ02000001">
    <property type="protein sequence ID" value="MCS5711505.1"/>
    <property type="molecule type" value="Genomic_DNA"/>
</dbReference>
<evidence type="ECO:0000313" key="2">
    <source>
        <dbReference type="Proteomes" id="UP000051497"/>
    </source>
</evidence>
<proteinExistence type="predicted"/>
<dbReference type="RefSeq" id="WP_075065956.1">
    <property type="nucleotide sequence ID" value="NZ_LKAJ02000001.1"/>
</dbReference>
<reference evidence="1" key="2">
    <citation type="submission" date="2021-06" db="EMBL/GenBank/DDBJ databases">
        <title>Genomic Description and Analysis of Intracellular Bacteria, Candidatus Berkiella cookevillensis and Candidatus Berkiella aquae.</title>
        <authorList>
            <person name="Kidane D.T."/>
            <person name="Mehari Y.T."/>
            <person name="Rice F.C."/>
            <person name="Arivett B.A."/>
            <person name="Farone A.L."/>
            <person name="Berk S.G."/>
            <person name="Farone M.B."/>
        </authorList>
    </citation>
    <scope>NUCLEOTIDE SEQUENCE</scope>
    <source>
        <strain evidence="1">HT99</strain>
    </source>
</reference>
<gene>
    <name evidence="1" type="ORF">HT99x_008660</name>
</gene>
<protein>
    <submittedName>
        <fullName evidence="1">Uncharacterized protein</fullName>
    </submittedName>
</protein>
<evidence type="ECO:0000313" key="1">
    <source>
        <dbReference type="EMBL" id="MCS5711505.1"/>
    </source>
</evidence>
<dbReference type="Proteomes" id="UP000051497">
    <property type="component" value="Unassembled WGS sequence"/>
</dbReference>